<evidence type="ECO:0000259" key="2">
    <source>
        <dbReference type="Pfam" id="PF15995"/>
    </source>
</evidence>
<organism evidence="3 4">
    <name type="scientific">Neodiprion lecontei</name>
    <name type="common">Redheaded pine sawfly</name>
    <dbReference type="NCBI Taxonomy" id="441921"/>
    <lineage>
        <taxon>Eukaryota</taxon>
        <taxon>Metazoa</taxon>
        <taxon>Ecdysozoa</taxon>
        <taxon>Arthropoda</taxon>
        <taxon>Hexapoda</taxon>
        <taxon>Insecta</taxon>
        <taxon>Pterygota</taxon>
        <taxon>Neoptera</taxon>
        <taxon>Endopterygota</taxon>
        <taxon>Hymenoptera</taxon>
        <taxon>Tenthredinoidea</taxon>
        <taxon>Diprionidae</taxon>
        <taxon>Diprioninae</taxon>
        <taxon>Neodiprion</taxon>
    </lineage>
</organism>
<feature type="compositionally biased region" description="Polar residues" evidence="1">
    <location>
        <begin position="944"/>
        <end position="953"/>
    </location>
</feature>
<proteinExistence type="predicted"/>
<feature type="compositionally biased region" description="Polar residues" evidence="1">
    <location>
        <begin position="1073"/>
        <end position="1084"/>
    </location>
</feature>
<dbReference type="GeneID" id="107217499"/>
<feature type="region of interest" description="Disordered" evidence="1">
    <location>
        <begin position="838"/>
        <end position="913"/>
    </location>
</feature>
<feature type="compositionally biased region" description="Basic and acidic residues" evidence="1">
    <location>
        <begin position="1134"/>
        <end position="1144"/>
    </location>
</feature>
<reference evidence="4" key="1">
    <citation type="submission" date="2025-08" db="UniProtKB">
        <authorList>
            <consortium name="RefSeq"/>
        </authorList>
    </citation>
    <scope>IDENTIFICATION</scope>
    <source>
        <tissue evidence="4">Thorax and Abdomen</tissue>
    </source>
</reference>
<feature type="compositionally biased region" description="Polar residues" evidence="1">
    <location>
        <begin position="1232"/>
        <end position="1249"/>
    </location>
</feature>
<sequence>MYVITNKCSFDRNNLTLALIIRNVKKILIISKVLTKLQVFDRKMSKSSKTSIRSFRKYGLRKKTKGLKNLLKPYNFCCDINNRDEEIRYDKRNLPFSSSLMVLSPIQESPTLKFRYQFTEPAVNARRKSKSKLEESELGENPGSKSCEPLLWYQEEEIEVAKNQFWSEKQKLYNEEADKNALIGERKGILHNIFSKWYKMKQVLALEATMTADYEETITVRTQKALAIIGATSTFCKIDPPVIKKLHRRTQLKPVQFLREIYRRVTGQYFEEEEYKKSYDCNERIILSAIALLALPDTVLELNNRLPPISESVFPPKPLPPRTPLRGCNVYKSPYMEPLSLPPDWVTYRKCLDKWRAKCKLVPRPRIILPQLRKDKPNDRLDFGNKTYSQAKLEDVVSSQKEQILGNEANLTEADVKGVKTLFDFSTLIFPENDKQTFDFTLSGLGEEPGPVNYEISGTLNPSFPKRKSWLGEKEAHYIISGISEHENPPTCPVTYVMTGVSCVTPNNSDEQFFAELKLGDGPKRVYPRGRKNLSKNWQEWLQDADEQFLEVEKEANKIIKSVEATMRLVIPKGRCDACCSCRQTKKTDLKSRATKTPYMVIDSIAEGDNQNRYIVGSLAMHSPGPSPAESTVNLLEVVASNETVQKKLLINGITSESGETTYYISGVTQETQHIPRKTIITEHSPKPLRNVPPCACTIEQMFNEGKTPSGSGDDIPHTKKEGVCCGHKYRPNELPAITCNKYPGDRSCRRNPFDNKLKRAMLSRTETPCCDEADGPSKEKKMFTLPDFAPCGDEDGMAICGGPWGAKNVPDPKVVAAREAEAKQILKAPPCGDTPGRAVCGGPWGAINPSPKIRKSGDDEEEDEEDEDEKSEKNEQLSSREQAKLANEAKAKTEKLRREQLKRDNLCSARFEDKLSDKADGKRFMVKEAPPVYCDFDNEWNRTRTAPTTNPWKNEYEKSLKLTQAIRESSDGHKIDRRGDKEGGNSLKRKQRTEGNTESNCFGRNQSLKEDTNNMRSNIKGYGVKTKDNVEMIYSGKQASKGQPRLINSNAVTNGQQSNAKSGPLASDRVRTNSPTSNKNRIGSSKENRITRKAEGLKKANVSSAIKKSQPTKEFVNSKKVQDVDKLKKKRTQSSEKRKDGRSKPSMKNNCSNETDKDRLKKITKLQKSSPQKSLRHERDVTSKKHKTEITPGSSSSAPQAQATLRVGKKSDQYKVEPAIIPNEPRMPCQRQDTQSDSESDNCGCSDEGGTSMNNKILKAKEGPFGWRTISQQALPREKTLVYLVEPPDQVDMVKVREGGRPCKCRENRNKKKILIYNIGGAVSVSKGGRRNDRPQLIEGVTYITPPQSPRNSSEYIPEYELFESPYKMCERKRSDQDLKYIDEISTPQGLSPKKETNVESCACRDELEECTVKNLPTKKTEQRTDDPKAKKRSSALKDDGLIDYFTSCQDAVPCWLKCAKFSKAGCCAKPKLLQVKKPVCECRYERRVVRREEEKQKWFDRQQRLRTAKKQPYMQVAGTSRPMGHDTKLIISSVKKVLRDGEFIPEAQYCVSGVAENYAMGPPQHIVPGITMQSPLVTPEPSKPDILCMCGHRHWSPTEIKASELAPEGLAVRTKGDYPCRGREQWKEIPNDISKSMEESLGIDDSEPYVAYHSCADGGWGCSSIADSGGQLDEMKKRKLQINIAENEVRNSNRSVKKAKLNAKKIPQSVTEKVKTENTQVSTSKNKSKMKKTIITRMEEFENAEKQQYHSQKIASLTNKTPKLNTDPTQGNSEQDKSTSETKRDLHELMKVELQKMASEDFILAKLPECWLIPQLRSWIEYREGKVITDRMKNKLGDISRKRWGMMQQIKQHSIPLPSLQLTPFEIATMTFDRAVEMKEKISVIKRKYYSQLRKMRVSEARSYWPTMEFGKFPSLSFKEAFFTYMAGKEADGHVFRPWKLEDSKNH</sequence>
<feature type="compositionally biased region" description="Polar residues" evidence="1">
    <location>
        <begin position="995"/>
        <end position="1007"/>
    </location>
</feature>
<feature type="compositionally biased region" description="Basic and acidic residues" evidence="1">
    <location>
        <begin position="1085"/>
        <end position="1099"/>
    </location>
</feature>
<name>A0ABM3FVG8_NEOLC</name>
<feature type="compositionally biased region" description="Polar residues" evidence="1">
    <location>
        <begin position="1038"/>
        <end position="1062"/>
    </location>
</feature>
<keyword evidence="3" id="KW-1185">Reference proteome</keyword>
<feature type="region of interest" description="Disordered" evidence="1">
    <location>
        <begin position="967"/>
        <end position="1249"/>
    </location>
</feature>
<feature type="region of interest" description="Disordered" evidence="1">
    <location>
        <begin position="938"/>
        <end position="957"/>
    </location>
</feature>
<evidence type="ECO:0000313" key="3">
    <source>
        <dbReference type="Proteomes" id="UP000829291"/>
    </source>
</evidence>
<accession>A0ABM3FVG8</accession>
<feature type="region of interest" description="Disordered" evidence="1">
    <location>
        <begin position="1758"/>
        <end position="1785"/>
    </location>
</feature>
<feature type="compositionally biased region" description="Basic and acidic residues" evidence="1">
    <location>
        <begin position="882"/>
        <end position="913"/>
    </location>
</feature>
<feature type="compositionally biased region" description="Basic and acidic residues" evidence="1">
    <location>
        <begin position="1776"/>
        <end position="1785"/>
    </location>
</feature>
<dbReference type="RefSeq" id="XP_046592014.1">
    <property type="nucleotide sequence ID" value="XM_046736058.1"/>
</dbReference>
<dbReference type="PANTHER" id="PTHR41967">
    <property type="entry name" value="FI19406P1-RELATED"/>
    <property type="match status" value="1"/>
</dbReference>
<dbReference type="InterPro" id="IPR031936">
    <property type="entry name" value="DUF4771"/>
</dbReference>
<evidence type="ECO:0000256" key="1">
    <source>
        <dbReference type="SAM" id="MobiDB-lite"/>
    </source>
</evidence>
<protein>
    <submittedName>
        <fullName evidence="4">Uncharacterized protein LOC107217499</fullName>
    </submittedName>
</protein>
<dbReference type="Pfam" id="PF15995">
    <property type="entry name" value="DUF4771"/>
    <property type="match status" value="1"/>
</dbReference>
<feature type="compositionally biased region" description="Basic and acidic residues" evidence="1">
    <location>
        <begin position="969"/>
        <end position="984"/>
    </location>
</feature>
<feature type="region of interest" description="Disordered" evidence="1">
    <location>
        <begin position="1712"/>
        <end position="1732"/>
    </location>
</feature>
<dbReference type="Proteomes" id="UP000829291">
    <property type="component" value="Chromosome 3"/>
</dbReference>
<dbReference type="PANTHER" id="PTHR41967:SF6">
    <property type="entry name" value="FI19406P1-RELATED"/>
    <property type="match status" value="1"/>
</dbReference>
<feature type="compositionally biased region" description="Basic and acidic residues" evidence="1">
    <location>
        <begin position="1117"/>
        <end position="1127"/>
    </location>
</feature>
<gene>
    <name evidence="4" type="primary">LOC107217499</name>
</gene>
<feature type="compositionally biased region" description="Polar residues" evidence="1">
    <location>
        <begin position="1758"/>
        <end position="1775"/>
    </location>
</feature>
<feature type="compositionally biased region" description="Acidic residues" evidence="1">
    <location>
        <begin position="859"/>
        <end position="870"/>
    </location>
</feature>
<evidence type="ECO:0000313" key="4">
    <source>
        <dbReference type="RefSeq" id="XP_046592014.1"/>
    </source>
</evidence>
<feature type="domain" description="DUF4771" evidence="2">
    <location>
        <begin position="1785"/>
        <end position="1934"/>
    </location>
</feature>